<protein>
    <recommendedName>
        <fullName evidence="3">DUF2850 domain-containing protein</fullName>
    </recommendedName>
</protein>
<proteinExistence type="predicted"/>
<dbReference type="RefSeq" id="WP_188407540.1">
    <property type="nucleotide sequence ID" value="NZ_BMDY01000022.1"/>
</dbReference>
<comment type="caution">
    <text evidence="1">The sequence shown here is derived from an EMBL/GenBank/DDBJ whole genome shotgun (WGS) entry which is preliminary data.</text>
</comment>
<dbReference type="EMBL" id="BMDY01000022">
    <property type="protein sequence ID" value="GGB16458.1"/>
    <property type="molecule type" value="Genomic_DNA"/>
</dbReference>
<reference evidence="2" key="1">
    <citation type="journal article" date="2019" name="Int. J. Syst. Evol. Microbiol.">
        <title>The Global Catalogue of Microorganisms (GCM) 10K type strain sequencing project: providing services to taxonomists for standard genome sequencing and annotation.</title>
        <authorList>
            <consortium name="The Broad Institute Genomics Platform"/>
            <consortium name="The Broad Institute Genome Sequencing Center for Infectious Disease"/>
            <person name="Wu L."/>
            <person name="Ma J."/>
        </authorList>
    </citation>
    <scope>NUCLEOTIDE SEQUENCE [LARGE SCALE GENOMIC DNA]</scope>
    <source>
        <strain evidence="2">CGMCC 1.10131</strain>
    </source>
</reference>
<accession>A0ABQ1I4Q9</accession>
<evidence type="ECO:0000313" key="2">
    <source>
        <dbReference type="Proteomes" id="UP000651977"/>
    </source>
</evidence>
<sequence>MKKTLILLIALLTIGLGVLAFVYFAYPQLIGAQVRHQHNPLLGTWESEHAFYGKRERLVFTESGQMKSSSQVATEYKIDGNRVIVKSADKVVEYRVSKDGQSVDAYLPRAGRIRYHRVE</sequence>
<dbReference type="Proteomes" id="UP000651977">
    <property type="component" value="Unassembled WGS sequence"/>
</dbReference>
<gene>
    <name evidence="1" type="ORF">GCM10007414_32360</name>
</gene>
<evidence type="ECO:0000313" key="1">
    <source>
        <dbReference type="EMBL" id="GGB16458.1"/>
    </source>
</evidence>
<name>A0ABQ1I4Q9_9ALTE</name>
<organism evidence="1 2">
    <name type="scientific">Agarivorans gilvus</name>
    <dbReference type="NCBI Taxonomy" id="680279"/>
    <lineage>
        <taxon>Bacteria</taxon>
        <taxon>Pseudomonadati</taxon>
        <taxon>Pseudomonadota</taxon>
        <taxon>Gammaproteobacteria</taxon>
        <taxon>Alteromonadales</taxon>
        <taxon>Alteromonadaceae</taxon>
        <taxon>Agarivorans</taxon>
    </lineage>
</organism>
<keyword evidence="2" id="KW-1185">Reference proteome</keyword>
<evidence type="ECO:0008006" key="3">
    <source>
        <dbReference type="Google" id="ProtNLM"/>
    </source>
</evidence>